<dbReference type="Gene3D" id="3.30.70.1400">
    <property type="entry name" value="Aminomethyltransferase beta-barrel domains"/>
    <property type="match status" value="1"/>
</dbReference>
<reference evidence="7 8" key="1">
    <citation type="submission" date="2020-08" db="EMBL/GenBank/DDBJ databases">
        <title>The genome sequence of Novosphingobium flavum 4Y4.</title>
        <authorList>
            <person name="Liu Y."/>
        </authorList>
    </citation>
    <scope>NUCLEOTIDE SEQUENCE [LARGE SCALE GENOMIC DNA]</scope>
    <source>
        <strain evidence="7 8">4Y4</strain>
    </source>
</reference>
<dbReference type="Pfam" id="PF08669">
    <property type="entry name" value="GCV_T_C"/>
    <property type="match status" value="1"/>
</dbReference>
<dbReference type="Gene3D" id="3.30.1360.120">
    <property type="entry name" value="Probable tRNA modification gtpase trme, domain 1"/>
    <property type="match status" value="1"/>
</dbReference>
<dbReference type="SUPFAM" id="SSF54373">
    <property type="entry name" value="FAD-linked reductases, C-terminal domain"/>
    <property type="match status" value="1"/>
</dbReference>
<dbReference type="Gene3D" id="2.40.30.110">
    <property type="entry name" value="Aminomethyltransferase beta-barrel domains"/>
    <property type="match status" value="1"/>
</dbReference>
<name>A0A7X1KCY5_9SPHN</name>
<keyword evidence="8" id="KW-1185">Reference proteome</keyword>
<dbReference type="InterPro" id="IPR032503">
    <property type="entry name" value="FAO_M"/>
</dbReference>
<evidence type="ECO:0000259" key="6">
    <source>
        <dbReference type="Pfam" id="PF16350"/>
    </source>
</evidence>
<proteinExistence type="inferred from homology"/>
<evidence type="ECO:0000313" key="8">
    <source>
        <dbReference type="Proteomes" id="UP000520156"/>
    </source>
</evidence>
<feature type="domain" description="GCVT N-terminal" evidence="4">
    <location>
        <begin position="443"/>
        <end position="722"/>
    </location>
</feature>
<organism evidence="7 8">
    <name type="scientific">Novosphingobium aerophilum</name>
    <dbReference type="NCBI Taxonomy" id="2839843"/>
    <lineage>
        <taxon>Bacteria</taxon>
        <taxon>Pseudomonadati</taxon>
        <taxon>Pseudomonadota</taxon>
        <taxon>Alphaproteobacteria</taxon>
        <taxon>Sphingomonadales</taxon>
        <taxon>Sphingomonadaceae</taxon>
        <taxon>Novosphingobium</taxon>
    </lineage>
</organism>
<feature type="domain" description="Aminomethyltransferase C-terminal" evidence="5">
    <location>
        <begin position="778"/>
        <end position="837"/>
    </location>
</feature>
<dbReference type="SUPFAM" id="SSF51905">
    <property type="entry name" value="FAD/NAD(P)-binding domain"/>
    <property type="match status" value="1"/>
</dbReference>
<dbReference type="Pfam" id="PF01266">
    <property type="entry name" value="DAO"/>
    <property type="match status" value="1"/>
</dbReference>
<dbReference type="RefSeq" id="WP_185684168.1">
    <property type="nucleotide sequence ID" value="NZ_JACLAU010000026.1"/>
</dbReference>
<dbReference type="Pfam" id="PF16350">
    <property type="entry name" value="FAO_M"/>
    <property type="match status" value="1"/>
</dbReference>
<dbReference type="PANTHER" id="PTHR43757:SF2">
    <property type="entry name" value="AMINOMETHYLTRANSFERASE, MITOCHONDRIAL"/>
    <property type="match status" value="1"/>
</dbReference>
<dbReference type="Pfam" id="PF01571">
    <property type="entry name" value="GCV_T"/>
    <property type="match status" value="1"/>
</dbReference>
<dbReference type="InterPro" id="IPR006076">
    <property type="entry name" value="FAD-dep_OxRdtase"/>
</dbReference>
<dbReference type="GO" id="GO:0016491">
    <property type="term" value="F:oxidoreductase activity"/>
    <property type="evidence" value="ECO:0007669"/>
    <property type="project" value="UniProtKB-KW"/>
</dbReference>
<dbReference type="InterPro" id="IPR028896">
    <property type="entry name" value="GcvT/YgfZ/DmdA"/>
</dbReference>
<dbReference type="Gene3D" id="3.30.9.10">
    <property type="entry name" value="D-Amino Acid Oxidase, subunit A, domain 2"/>
    <property type="match status" value="1"/>
</dbReference>
<dbReference type="PANTHER" id="PTHR43757">
    <property type="entry name" value="AMINOMETHYLTRANSFERASE"/>
    <property type="match status" value="1"/>
</dbReference>
<dbReference type="InterPro" id="IPR006222">
    <property type="entry name" value="GCVT_N"/>
</dbReference>
<dbReference type="InterPro" id="IPR036188">
    <property type="entry name" value="FAD/NAD-bd_sf"/>
</dbReference>
<dbReference type="Gene3D" id="3.50.50.60">
    <property type="entry name" value="FAD/NAD(P)-binding domain"/>
    <property type="match status" value="1"/>
</dbReference>
<dbReference type="InterPro" id="IPR027266">
    <property type="entry name" value="TrmE/GcvT-like"/>
</dbReference>
<dbReference type="Proteomes" id="UP000520156">
    <property type="component" value="Unassembled WGS sequence"/>
</dbReference>
<evidence type="ECO:0000259" key="4">
    <source>
        <dbReference type="Pfam" id="PF01571"/>
    </source>
</evidence>
<comment type="caution">
    <text evidence="7">The sequence shown here is derived from an EMBL/GenBank/DDBJ whole genome shotgun (WGS) entry which is preliminary data.</text>
</comment>
<dbReference type="SUPFAM" id="SSF103025">
    <property type="entry name" value="Folate-binding domain"/>
    <property type="match status" value="1"/>
</dbReference>
<accession>A0A7X1KCY5</accession>
<dbReference type="SUPFAM" id="SSF101790">
    <property type="entry name" value="Aminomethyltransferase beta-barrel domain"/>
    <property type="match status" value="1"/>
</dbReference>
<protein>
    <submittedName>
        <fullName evidence="7">FAD-dependent oxidoreductase</fullName>
    </submittedName>
</protein>
<keyword evidence="2" id="KW-0560">Oxidoreductase</keyword>
<feature type="domain" description="FAD dependent oxidoreductase central" evidence="6">
    <location>
        <begin position="385"/>
        <end position="441"/>
    </location>
</feature>
<evidence type="ECO:0000259" key="5">
    <source>
        <dbReference type="Pfam" id="PF08669"/>
    </source>
</evidence>
<sequence length="853" mass="94836">MASLPDRANVLIVGVGGIVGASIVHHLVERGWDDIVGIDKSGIPTDIGSTAHASDFCYSTSHDYLTTWTTRYSVDFFEKMGHYSRIGGIEVARVGDDQRMDEIRRKVASGKAFGTRARLISPAEIKEKFPLIEESLVQGGLWDPDAGLVIPRSQTVAGKLVDQAVDAGKLNVFANTSALSLIVEEGRIRGVKTTRGTIMADHVVVCTGLWGRLIAEMAGEDLPVYPVDHPLTFFGPYKEFADTGKEIGWPLMRDQGNSAYMRDTGDPKTAEGGQIEWGYYEEKAPRLVHPRELVEKEFARLSPSQRDLEMEEILEPLERAIELTPILGELGYNEGHSFNGLLQTTTDGGPSIGESQKVRGLWYAVGIWVKDGPGMGKLVADWMTDGRTAIDHASIDYSRFNAYQLEEEFIRARCLETAAKIYNPPVHPREPFAGGRGIRRSPFHEREMELGGYFMELGGWERAHGYAANEHLLEKYGDRVPVRANEWDNRHFWRVSNAEHLELSENCGIINLSHFHITDIEGPDHVALLEWLCAAKIGGDANIGKGIYTHFLDDEGNVRADFTVIRMTDRGRLINGADAGPRDLHYMRRVAQDRGLDVTITDVTETFITIGIWGPNARVNLQKVVDEPDALLAENFPFAAIRPIRIAGKDVTAFRISYVGEQGWELHMAYEDGLAVWDALRSTGVIAVGVETYANSRRMEKSLRLQNADLLTHYNLLEADLARPKCKEADFRGKAKHLEHRARANQPAKLCTLVLTDPVDSKGVARFPVGILPVLDPETGETLVDELGRRSYTSSIAYGPTIGKNIALAYLPWSYCQDGRKLAVEYFGEVYSAEVVSIGYQPIYDPQNTKPRS</sequence>
<evidence type="ECO:0000313" key="7">
    <source>
        <dbReference type="EMBL" id="MBC2652775.1"/>
    </source>
</evidence>
<evidence type="ECO:0000256" key="1">
    <source>
        <dbReference type="ARBA" id="ARBA00008609"/>
    </source>
</evidence>
<dbReference type="InterPro" id="IPR029043">
    <property type="entry name" value="GcvT/YgfZ_C"/>
</dbReference>
<comment type="similarity">
    <text evidence="1">Belongs to the GcvT family.</text>
</comment>
<dbReference type="InterPro" id="IPR013977">
    <property type="entry name" value="GcvT_C"/>
</dbReference>
<feature type="domain" description="FAD dependent oxidoreductase" evidence="3">
    <location>
        <begin position="10"/>
        <end position="382"/>
    </location>
</feature>
<dbReference type="AlphaFoldDB" id="A0A7X1KCY5"/>
<evidence type="ECO:0000256" key="2">
    <source>
        <dbReference type="ARBA" id="ARBA00023002"/>
    </source>
</evidence>
<dbReference type="EMBL" id="JACLAU010000026">
    <property type="protein sequence ID" value="MBC2652775.1"/>
    <property type="molecule type" value="Genomic_DNA"/>
</dbReference>
<gene>
    <name evidence="7" type="ORF">H7F49_13820</name>
</gene>
<evidence type="ECO:0000259" key="3">
    <source>
        <dbReference type="Pfam" id="PF01266"/>
    </source>
</evidence>